<evidence type="ECO:0000259" key="4">
    <source>
        <dbReference type="Pfam" id="PF03190"/>
    </source>
</evidence>
<keyword evidence="2" id="KW-0676">Redox-active center</keyword>
<gene>
    <name evidence="5" type="ORF">SAMN04515674_103136</name>
</gene>
<feature type="domain" description="Spermatogenesis-associated protein 20-like TRX" evidence="4">
    <location>
        <begin position="38"/>
        <end position="120"/>
    </location>
</feature>
<dbReference type="InterPro" id="IPR051099">
    <property type="entry name" value="AGR/TXD"/>
</dbReference>
<keyword evidence="1 3" id="KW-0732">Signal</keyword>
<dbReference type="RefSeq" id="WP_092014055.1">
    <property type="nucleotide sequence ID" value="NZ_FOXH01000003.1"/>
</dbReference>
<dbReference type="Pfam" id="PF03190">
    <property type="entry name" value="Thioredox_DsbH"/>
    <property type="match status" value="1"/>
</dbReference>
<dbReference type="PANTHER" id="PTHR15337">
    <property type="entry name" value="ANTERIOR GRADIENT PROTEIN-RELATED"/>
    <property type="match status" value="1"/>
</dbReference>
<dbReference type="AlphaFoldDB" id="A0A1I5QDB0"/>
<sequence length="199" mass="22733">MKKNLFFLIIFLTCISVYGQTTQTAVQPNVTTNATPGKIQWMSLEQAYNAIKTEPRKILIDVYTGWCGWCKVMDKNTFTDPKVVEYVNKKYYAVKLDAEQKEDIILGEKKYSYVQQGAGGYHEAAAGLLGGKMSYPTIVYLDEKFNMIQPVAGYQDAKQFHQIVTFFGDNFYRNTDWNKFQAETYAKQYGGENSVPAKQ</sequence>
<name>A0A1I5QDB0_9BACT</name>
<evidence type="ECO:0000313" key="5">
    <source>
        <dbReference type="EMBL" id="SFP44245.1"/>
    </source>
</evidence>
<keyword evidence="6" id="KW-1185">Reference proteome</keyword>
<dbReference type="Proteomes" id="UP000199306">
    <property type="component" value="Unassembled WGS sequence"/>
</dbReference>
<accession>A0A1I5QDB0</accession>
<organism evidence="5 6">
    <name type="scientific">Pseudarcicella hirudinis</name>
    <dbReference type="NCBI Taxonomy" id="1079859"/>
    <lineage>
        <taxon>Bacteria</taxon>
        <taxon>Pseudomonadati</taxon>
        <taxon>Bacteroidota</taxon>
        <taxon>Cytophagia</taxon>
        <taxon>Cytophagales</taxon>
        <taxon>Flectobacillaceae</taxon>
        <taxon>Pseudarcicella</taxon>
    </lineage>
</organism>
<dbReference type="Gene3D" id="3.40.30.10">
    <property type="entry name" value="Glutaredoxin"/>
    <property type="match status" value="1"/>
</dbReference>
<evidence type="ECO:0000256" key="2">
    <source>
        <dbReference type="ARBA" id="ARBA00023284"/>
    </source>
</evidence>
<dbReference type="PANTHER" id="PTHR15337:SF11">
    <property type="entry name" value="THIOREDOXIN DOMAIN-CONTAINING PROTEIN"/>
    <property type="match status" value="1"/>
</dbReference>
<dbReference type="SUPFAM" id="SSF52833">
    <property type="entry name" value="Thioredoxin-like"/>
    <property type="match status" value="1"/>
</dbReference>
<proteinExistence type="predicted"/>
<dbReference type="OrthoDB" id="9811036at2"/>
<dbReference type="InterPro" id="IPR036249">
    <property type="entry name" value="Thioredoxin-like_sf"/>
</dbReference>
<dbReference type="STRING" id="1079859.SAMN04515674_103136"/>
<protein>
    <recommendedName>
        <fullName evidence="4">Spermatogenesis-associated protein 20-like TRX domain-containing protein</fullName>
    </recommendedName>
</protein>
<dbReference type="PROSITE" id="PS00194">
    <property type="entry name" value="THIOREDOXIN_1"/>
    <property type="match status" value="1"/>
</dbReference>
<dbReference type="InterPro" id="IPR017937">
    <property type="entry name" value="Thioredoxin_CS"/>
</dbReference>
<dbReference type="EMBL" id="FOXH01000003">
    <property type="protein sequence ID" value="SFP44245.1"/>
    <property type="molecule type" value="Genomic_DNA"/>
</dbReference>
<evidence type="ECO:0000256" key="3">
    <source>
        <dbReference type="SAM" id="SignalP"/>
    </source>
</evidence>
<evidence type="ECO:0000313" key="6">
    <source>
        <dbReference type="Proteomes" id="UP000199306"/>
    </source>
</evidence>
<dbReference type="InterPro" id="IPR004879">
    <property type="entry name" value="Ssp411-like_TRX"/>
</dbReference>
<evidence type="ECO:0000256" key="1">
    <source>
        <dbReference type="ARBA" id="ARBA00022729"/>
    </source>
</evidence>
<feature type="signal peptide" evidence="3">
    <location>
        <begin position="1"/>
        <end position="19"/>
    </location>
</feature>
<feature type="chain" id="PRO_5011716806" description="Spermatogenesis-associated protein 20-like TRX domain-containing protein" evidence="3">
    <location>
        <begin position="20"/>
        <end position="199"/>
    </location>
</feature>
<reference evidence="5 6" key="1">
    <citation type="submission" date="2016-10" db="EMBL/GenBank/DDBJ databases">
        <authorList>
            <person name="de Groot N.N."/>
        </authorList>
    </citation>
    <scope>NUCLEOTIDE SEQUENCE [LARGE SCALE GENOMIC DNA]</scope>
    <source>
        <strain evidence="6">E92,LMG 26720,CCM 7988</strain>
    </source>
</reference>